<name>A0ABP9KBG3_9SPHN</name>
<dbReference type="EMBL" id="BAABHV010000009">
    <property type="protein sequence ID" value="GAA5052738.1"/>
    <property type="molecule type" value="Genomic_DNA"/>
</dbReference>
<dbReference type="Proteomes" id="UP001500518">
    <property type="component" value="Unassembled WGS sequence"/>
</dbReference>
<evidence type="ECO:0008006" key="3">
    <source>
        <dbReference type="Google" id="ProtNLM"/>
    </source>
</evidence>
<keyword evidence="2" id="KW-1185">Reference proteome</keyword>
<evidence type="ECO:0000313" key="1">
    <source>
        <dbReference type="EMBL" id="GAA5052738.1"/>
    </source>
</evidence>
<protein>
    <recommendedName>
        <fullName evidence="3">HEAT repeat domain-containing protein</fullName>
    </recommendedName>
</protein>
<comment type="caution">
    <text evidence="1">The sequence shown here is derived from an EMBL/GenBank/DDBJ whole genome shotgun (WGS) entry which is preliminary data.</text>
</comment>
<accession>A0ABP9KBG3</accession>
<dbReference type="RefSeq" id="WP_346032385.1">
    <property type="nucleotide sequence ID" value="NZ_BAABHV010000009.1"/>
</dbReference>
<reference evidence="2" key="1">
    <citation type="journal article" date="2019" name="Int. J. Syst. Evol. Microbiol.">
        <title>The Global Catalogue of Microorganisms (GCM) 10K type strain sequencing project: providing services to taxonomists for standard genome sequencing and annotation.</title>
        <authorList>
            <consortium name="The Broad Institute Genomics Platform"/>
            <consortium name="The Broad Institute Genome Sequencing Center for Infectious Disease"/>
            <person name="Wu L."/>
            <person name="Ma J."/>
        </authorList>
    </citation>
    <scope>NUCLEOTIDE SEQUENCE [LARGE SCALE GENOMIC DNA]</scope>
    <source>
        <strain evidence="2">JCM 18014</strain>
    </source>
</reference>
<sequence length="322" mass="34527">MQVHPDIAALRSDRAPQREAQAAMLAAGEAWAREPGAAELQADLRAFGEGAPLEACAMLEAMFTASGEAERLMDLMSRHYCRAMAAHPIGHPPFRQGFDGTSTSILLASSGRAQLMLQAKEPGAMAHPGYMFCDAVRFDAVLGGAADARIVRQTGRNTGPARFSEEALSLRSGHRLALDLSTEAIVVDAVQSRFVVLRLLRTAAEPQPGREYDAASGKLLHQSAGRIGTSRREATIALLGRMGRADAAPAMVRVALEEGDVSMRWQALREALALDTAQGFCALVSVARRKDDPLAREAGALRAQLLETYPMLAELEAERCPA</sequence>
<gene>
    <name evidence="1" type="ORF">GCM10023208_13960</name>
</gene>
<organism evidence="1 2">
    <name type="scientific">Erythrobacter westpacificensis</name>
    <dbReference type="NCBI Taxonomy" id="1055231"/>
    <lineage>
        <taxon>Bacteria</taxon>
        <taxon>Pseudomonadati</taxon>
        <taxon>Pseudomonadota</taxon>
        <taxon>Alphaproteobacteria</taxon>
        <taxon>Sphingomonadales</taxon>
        <taxon>Erythrobacteraceae</taxon>
        <taxon>Erythrobacter/Porphyrobacter group</taxon>
        <taxon>Erythrobacter</taxon>
    </lineage>
</organism>
<evidence type="ECO:0000313" key="2">
    <source>
        <dbReference type="Proteomes" id="UP001500518"/>
    </source>
</evidence>
<proteinExistence type="predicted"/>